<organism evidence="4 5">
    <name type="scientific">Rhodamnia argentea</name>
    <dbReference type="NCBI Taxonomy" id="178133"/>
    <lineage>
        <taxon>Eukaryota</taxon>
        <taxon>Viridiplantae</taxon>
        <taxon>Streptophyta</taxon>
        <taxon>Embryophyta</taxon>
        <taxon>Tracheophyta</taxon>
        <taxon>Spermatophyta</taxon>
        <taxon>Magnoliopsida</taxon>
        <taxon>eudicotyledons</taxon>
        <taxon>Gunneridae</taxon>
        <taxon>Pentapetalae</taxon>
        <taxon>rosids</taxon>
        <taxon>malvids</taxon>
        <taxon>Myrtales</taxon>
        <taxon>Myrtaceae</taxon>
        <taxon>Myrtoideae</taxon>
        <taxon>Myrteae</taxon>
        <taxon>Australasian group</taxon>
        <taxon>Rhodamnia</taxon>
    </lineage>
</organism>
<evidence type="ECO:0000256" key="1">
    <source>
        <dbReference type="ARBA" id="ARBA00007692"/>
    </source>
</evidence>
<keyword evidence="2" id="KW-0806">Transcription termination</keyword>
<reference evidence="5" key="1">
    <citation type="submission" date="2025-08" db="UniProtKB">
        <authorList>
            <consortium name="RefSeq"/>
        </authorList>
    </citation>
    <scope>IDENTIFICATION</scope>
    <source>
        <tissue evidence="5">Leaf</tissue>
    </source>
</reference>
<name>A0A8B8QUZ6_9MYRT</name>
<dbReference type="GeneID" id="115755697"/>
<dbReference type="Gene3D" id="1.25.70.10">
    <property type="entry name" value="Transcription termination factor 3, mitochondrial"/>
    <property type="match status" value="1"/>
</dbReference>
<accession>A0A8B8QUZ6</accession>
<dbReference type="PANTHER" id="PTHR13068:SF236">
    <property type="entry name" value="OS02G0749800 PROTEIN"/>
    <property type="match status" value="1"/>
</dbReference>
<keyword evidence="3" id="KW-0809">Transit peptide</keyword>
<proteinExistence type="inferred from homology"/>
<evidence type="ECO:0000256" key="2">
    <source>
        <dbReference type="ARBA" id="ARBA00022472"/>
    </source>
</evidence>
<dbReference type="GO" id="GO:0003676">
    <property type="term" value="F:nucleic acid binding"/>
    <property type="evidence" value="ECO:0007669"/>
    <property type="project" value="InterPro"/>
</dbReference>
<evidence type="ECO:0000256" key="3">
    <source>
        <dbReference type="ARBA" id="ARBA00022946"/>
    </source>
</evidence>
<keyword evidence="2" id="KW-0804">Transcription</keyword>
<dbReference type="InterPro" id="IPR038538">
    <property type="entry name" value="MTERF_sf"/>
</dbReference>
<dbReference type="RefSeq" id="XP_030551049.1">
    <property type="nucleotide sequence ID" value="XM_030695189.2"/>
</dbReference>
<dbReference type="Pfam" id="PF02536">
    <property type="entry name" value="mTERF"/>
    <property type="match status" value="1"/>
</dbReference>
<protein>
    <submittedName>
        <fullName evidence="5">Uncharacterized protein LOC115755697</fullName>
    </submittedName>
</protein>
<evidence type="ECO:0000313" key="4">
    <source>
        <dbReference type="Proteomes" id="UP000827889"/>
    </source>
</evidence>
<keyword evidence="4" id="KW-1185">Reference proteome</keyword>
<dbReference type="Proteomes" id="UP000827889">
    <property type="component" value="Chromosome 8"/>
</dbReference>
<keyword evidence="2" id="KW-0805">Transcription regulation</keyword>
<dbReference type="PANTHER" id="PTHR13068">
    <property type="entry name" value="CGI-12 PROTEIN-RELATED"/>
    <property type="match status" value="1"/>
</dbReference>
<dbReference type="AlphaFoldDB" id="A0A8B8QUZ6"/>
<dbReference type="SMART" id="SM00733">
    <property type="entry name" value="Mterf"/>
    <property type="match status" value="5"/>
</dbReference>
<dbReference type="InterPro" id="IPR003690">
    <property type="entry name" value="MTERF"/>
</dbReference>
<comment type="similarity">
    <text evidence="1">Belongs to the mTERF family.</text>
</comment>
<dbReference type="KEGG" id="rarg:115755697"/>
<dbReference type="OrthoDB" id="637682at2759"/>
<sequence length="396" mass="43598">MFRSLLKLKPLRASPSPPLTVHRLSLLSLSTASSSPPPPPPIVDALIRAHGFSPESALAVAHAVAPKLAPDVDSCVALFKDRGFTPSNIATILTRFPEALLLKASNRLEPKLELFEGNGVSGGALVHVLVNDPYVLSRSLELQLVPCFNCLVKFFGTRGDVVSHLLLKRGTWVLRAFSDSMEANIDTLRRHGVPDSSIAKMMRLRPRTLSRDTGQFCDIVDEIKGMGFNPSSLLFVHAIITMAGMKRPKWAAKMAVLKKFGWSDDQVKAAFLKQPNVMGLSVEKMEKVLNFFMKGLGWKVDVLVAYPTIFMSSFENSILPRLTILLTLVSDGLLKRKLVPAGLVLSESAFLSRFVRKNSVKAPHILLMYQTKEVLPQFNVVGDLSKRMVKGGDQCL</sequence>
<dbReference type="GO" id="GO:0006353">
    <property type="term" value="P:DNA-templated transcription termination"/>
    <property type="evidence" value="ECO:0007669"/>
    <property type="project" value="UniProtKB-KW"/>
</dbReference>
<evidence type="ECO:0000313" key="5">
    <source>
        <dbReference type="RefSeq" id="XP_030551049.1"/>
    </source>
</evidence>
<gene>
    <name evidence="5" type="primary">LOC115755697</name>
</gene>
<dbReference type="FunFam" id="1.25.70.10:FF:000001">
    <property type="entry name" value="Mitochondrial transcription termination factor-like"/>
    <property type="match status" value="1"/>
</dbReference>